<feature type="transmembrane region" description="Helical" evidence="2">
    <location>
        <begin position="125"/>
        <end position="142"/>
    </location>
</feature>
<feature type="transmembrane region" description="Helical" evidence="2">
    <location>
        <begin position="38"/>
        <end position="60"/>
    </location>
</feature>
<accession>A0A2U2MSX3</accession>
<protein>
    <submittedName>
        <fullName evidence="3">Uncharacterized protein</fullName>
    </submittedName>
</protein>
<feature type="transmembrane region" description="Helical" evidence="2">
    <location>
        <begin position="224"/>
        <end position="247"/>
    </location>
</feature>
<evidence type="ECO:0000313" key="4">
    <source>
        <dbReference type="Proteomes" id="UP000245753"/>
    </source>
</evidence>
<evidence type="ECO:0000256" key="2">
    <source>
        <dbReference type="SAM" id="Phobius"/>
    </source>
</evidence>
<dbReference type="EMBL" id="QFFN01000009">
    <property type="protein sequence ID" value="PWG59957.1"/>
    <property type="molecule type" value="Genomic_DNA"/>
</dbReference>
<comment type="caution">
    <text evidence="3">The sequence shown here is derived from an EMBL/GenBank/DDBJ whole genome shotgun (WGS) entry which is preliminary data.</text>
</comment>
<feature type="transmembrane region" description="Helical" evidence="2">
    <location>
        <begin position="154"/>
        <end position="179"/>
    </location>
</feature>
<feature type="transmembrane region" description="Helical" evidence="2">
    <location>
        <begin position="94"/>
        <end position="113"/>
    </location>
</feature>
<keyword evidence="4" id="KW-1185">Reference proteome</keyword>
<gene>
    <name evidence="3" type="ORF">DF200_04740</name>
</gene>
<keyword evidence="2" id="KW-0812">Transmembrane</keyword>
<feature type="transmembrane region" description="Helical" evidence="2">
    <location>
        <begin position="66"/>
        <end position="87"/>
    </location>
</feature>
<dbReference type="OrthoDB" id="3238956at2"/>
<reference evidence="3 4" key="1">
    <citation type="journal article" date="2018" name="Int. J. Syst. Evol. Microbiol.">
        <title>Bifidobacterium catulorum sp. nov., a novel taxon from the faeces of the baby common marmoset (Callithrix jacchus).</title>
        <authorList>
            <person name="Modesto M."/>
            <person name="Michelini S."/>
            <person name="Oki K."/>
            <person name="Biavati B."/>
            <person name="Watanabe K."/>
            <person name="Mattarelli P."/>
        </authorList>
    </citation>
    <scope>NUCLEOTIDE SEQUENCE [LARGE SCALE GENOMIC DNA]</scope>
    <source>
        <strain evidence="3 4">MRM 8.19</strain>
    </source>
</reference>
<keyword evidence="2" id="KW-0472">Membrane</keyword>
<feature type="transmembrane region" description="Helical" evidence="2">
    <location>
        <begin position="191"/>
        <end position="212"/>
    </location>
</feature>
<evidence type="ECO:0000313" key="3">
    <source>
        <dbReference type="EMBL" id="PWG59957.1"/>
    </source>
</evidence>
<sequence>MGKPRSWERPQGNTEGDAGRRAPQPSGRRFGMIEHGEFAVVVTQLVSYALVFGIVTSLGVLTPGGIVGSGLLAASMCMLMIVGWPFAESGRQSLFARFLSAAVFVAAVIFATQGDFYTDETFIRWARFLILALLAIVVVSFLRQMLRKDRSHLITSMSAGIMAACAALGASCWAFAPAFMTAMMSDKADSALGWGIFVVIVATAVLLLVASTSWWKELDDPAPYAWMGMGMLPVMLLGYLVYVAAFLTHWAW</sequence>
<evidence type="ECO:0000256" key="1">
    <source>
        <dbReference type="SAM" id="MobiDB-lite"/>
    </source>
</evidence>
<proteinExistence type="predicted"/>
<name>A0A2U2MSX3_9BIFI</name>
<organism evidence="3 4">
    <name type="scientific">Bifidobacterium catulorum</name>
    <dbReference type="NCBI Taxonomy" id="1630173"/>
    <lineage>
        <taxon>Bacteria</taxon>
        <taxon>Bacillati</taxon>
        <taxon>Actinomycetota</taxon>
        <taxon>Actinomycetes</taxon>
        <taxon>Bifidobacteriales</taxon>
        <taxon>Bifidobacteriaceae</taxon>
        <taxon>Bifidobacterium</taxon>
    </lineage>
</organism>
<dbReference type="Proteomes" id="UP000245753">
    <property type="component" value="Unassembled WGS sequence"/>
</dbReference>
<keyword evidence="2" id="KW-1133">Transmembrane helix</keyword>
<feature type="region of interest" description="Disordered" evidence="1">
    <location>
        <begin position="1"/>
        <end position="26"/>
    </location>
</feature>
<dbReference type="AlphaFoldDB" id="A0A2U2MSX3"/>
<dbReference type="RefSeq" id="WP_109137136.1">
    <property type="nucleotide sequence ID" value="NZ_QFFN01000009.1"/>
</dbReference>